<dbReference type="Pfam" id="PF01661">
    <property type="entry name" value="Macro"/>
    <property type="match status" value="1"/>
</dbReference>
<dbReference type="InterPro" id="IPR002589">
    <property type="entry name" value="Macro_dom"/>
</dbReference>
<dbReference type="AlphaFoldDB" id="A0A6N7EFQ5"/>
<evidence type="ECO:0000259" key="2">
    <source>
        <dbReference type="PROSITE" id="PS51154"/>
    </source>
</evidence>
<dbReference type="Gene3D" id="3.40.220.10">
    <property type="entry name" value="Leucine Aminopeptidase, subunit E, domain 1"/>
    <property type="match status" value="1"/>
</dbReference>
<name>A0A6N7EFQ5_9MICO</name>
<protein>
    <submittedName>
        <fullName evidence="3">O-acetyl-ADP-ribose deacetylase</fullName>
    </submittedName>
</protein>
<evidence type="ECO:0000313" key="4">
    <source>
        <dbReference type="Proteomes" id="UP000437709"/>
    </source>
</evidence>
<dbReference type="Proteomes" id="UP000437709">
    <property type="component" value="Unassembled WGS sequence"/>
</dbReference>
<feature type="domain" description="Macro" evidence="2">
    <location>
        <begin position="1"/>
        <end position="209"/>
    </location>
</feature>
<dbReference type="InterPro" id="IPR043472">
    <property type="entry name" value="Macro_dom-like"/>
</dbReference>
<dbReference type="PANTHER" id="PTHR11106">
    <property type="entry name" value="GANGLIOSIDE INDUCED DIFFERENTIATION ASSOCIATED PROTEIN 2-RELATED"/>
    <property type="match status" value="1"/>
</dbReference>
<dbReference type="NCBIfam" id="NF001664">
    <property type="entry name" value="PRK00431.1-6"/>
    <property type="match status" value="1"/>
</dbReference>
<comment type="caution">
    <text evidence="3">The sequence shown here is derived from an EMBL/GenBank/DDBJ whole genome shotgun (WGS) entry which is preliminary data.</text>
</comment>
<feature type="region of interest" description="Disordered" evidence="1">
    <location>
        <begin position="147"/>
        <end position="167"/>
    </location>
</feature>
<accession>A0A6N7EFQ5</accession>
<reference evidence="3 4" key="1">
    <citation type="submission" date="2019-10" db="EMBL/GenBank/DDBJ databases">
        <title>Georgenia wutianyii sp. nov. and Georgenia yuyongxinii sp. nov. isolated from plateau pika (Ochotona curzoniae) in the Qinghai-Tibet plateau of China.</title>
        <authorList>
            <person name="Tian Z."/>
        </authorList>
    </citation>
    <scope>NUCLEOTIDE SEQUENCE [LARGE SCALE GENOMIC DNA]</scope>
    <source>
        <strain evidence="3 4">JCM 19765</strain>
    </source>
</reference>
<dbReference type="OrthoDB" id="6194521at2"/>
<keyword evidence="4" id="KW-1185">Reference proteome</keyword>
<organism evidence="3 4">
    <name type="scientific">Georgenia subflava</name>
    <dbReference type="NCBI Taxonomy" id="1622177"/>
    <lineage>
        <taxon>Bacteria</taxon>
        <taxon>Bacillati</taxon>
        <taxon>Actinomycetota</taxon>
        <taxon>Actinomycetes</taxon>
        <taxon>Micrococcales</taxon>
        <taxon>Bogoriellaceae</taxon>
        <taxon>Georgenia</taxon>
    </lineage>
</organism>
<dbReference type="SMART" id="SM00506">
    <property type="entry name" value="A1pp"/>
    <property type="match status" value="1"/>
</dbReference>
<evidence type="ECO:0000313" key="3">
    <source>
        <dbReference type="EMBL" id="MPV37232.1"/>
    </source>
</evidence>
<evidence type="ECO:0000256" key="1">
    <source>
        <dbReference type="SAM" id="MobiDB-lite"/>
    </source>
</evidence>
<gene>
    <name evidence="3" type="ORF">GB881_09230</name>
</gene>
<sequence>MEIEAVRGDITREKVDAIVNAANSSLLGGGGVDGAIHRAAGPGLLEECMELRRTELPDGLPVGEAVPTAGHDLPADWVIHTVGPNAHRGETDPALLASCFTSALRVAADVGAGTVAFPAVSAGVYGWDVADVARIAVDAVRSYAAAQDGRSTVEEKEDAAAGTAQGSDAGAGAAHAAISAPAVGDNQVRLVRFVLFDDRALEAFERALG</sequence>
<dbReference type="RefSeq" id="WP_152194579.1">
    <property type="nucleotide sequence ID" value="NZ_VUKD01000002.1"/>
</dbReference>
<dbReference type="EMBL" id="WHPC01000029">
    <property type="protein sequence ID" value="MPV37232.1"/>
    <property type="molecule type" value="Genomic_DNA"/>
</dbReference>
<dbReference type="PROSITE" id="PS51154">
    <property type="entry name" value="MACRO"/>
    <property type="match status" value="1"/>
</dbReference>
<proteinExistence type="predicted"/>
<dbReference type="CDD" id="cd02908">
    <property type="entry name" value="Macro_OAADPr_deacetylase"/>
    <property type="match status" value="1"/>
</dbReference>
<dbReference type="SUPFAM" id="SSF52949">
    <property type="entry name" value="Macro domain-like"/>
    <property type="match status" value="1"/>
</dbReference>
<dbReference type="PANTHER" id="PTHR11106:SF27">
    <property type="entry name" value="MACRO DOMAIN-CONTAINING PROTEIN"/>
    <property type="match status" value="1"/>
</dbReference>